<dbReference type="RefSeq" id="WP_113850000.1">
    <property type="nucleotide sequence ID" value="NZ_CAJSZC010000006.1"/>
</dbReference>
<evidence type="ECO:0000313" key="2">
    <source>
        <dbReference type="Proteomes" id="UP000516696"/>
    </source>
</evidence>
<organism evidence="1 2">
    <name type="scientific">Enterococcus gallinarum</name>
    <dbReference type="NCBI Taxonomy" id="1353"/>
    <lineage>
        <taxon>Bacteria</taxon>
        <taxon>Bacillati</taxon>
        <taxon>Bacillota</taxon>
        <taxon>Bacilli</taxon>
        <taxon>Lactobacillales</taxon>
        <taxon>Enterococcaceae</taxon>
        <taxon>Enterococcus</taxon>
    </lineage>
</organism>
<dbReference type="AlphaFoldDB" id="A0AAE7MNT4"/>
<dbReference type="EMBL" id="CP050485">
    <property type="protein sequence ID" value="QOG26847.1"/>
    <property type="molecule type" value="Genomic_DNA"/>
</dbReference>
<gene>
    <name evidence="1" type="ORF">EGM181_06040</name>
</gene>
<evidence type="ECO:0000313" key="1">
    <source>
        <dbReference type="EMBL" id="QOG26847.1"/>
    </source>
</evidence>
<sequence length="66" mass="7557">MKQIIIDSLSNNKVVTFVFSKGNSYSSDTLVDELTNEKNYIHVAQRSYTDTRIINLSMVESIRIQS</sequence>
<dbReference type="Proteomes" id="UP000516696">
    <property type="component" value="Chromosome"/>
</dbReference>
<accession>A0AAE7MNT4</accession>
<protein>
    <submittedName>
        <fullName evidence="1">Uncharacterized protein</fullName>
    </submittedName>
</protein>
<name>A0AAE7MNT4_ENTGA</name>
<reference evidence="1 2" key="1">
    <citation type="submission" date="2020-03" db="EMBL/GenBank/DDBJ databases">
        <title>Characterization of ganglioside-mimicking enterococci.</title>
        <authorList>
            <person name="Patry R.T."/>
            <person name="Nothaft H."/>
            <person name="Bridger R."/>
            <person name="Shajahan A."/>
            <person name="Huynh S."/>
            <person name="Sanchez S."/>
            <person name="Azadi P."/>
            <person name="Cooper K."/>
            <person name="Miller W.G."/>
            <person name="Parker C.T."/>
            <person name="Wells L."/>
            <person name="Szymanski C.M."/>
        </authorList>
    </citation>
    <scope>NUCLEOTIDE SEQUENCE [LARGE SCALE GENOMIC DNA]</scope>
    <source>
        <strain evidence="1 2">EGM181</strain>
    </source>
</reference>
<proteinExistence type="predicted"/>